<evidence type="ECO:0000256" key="3">
    <source>
        <dbReference type="ARBA" id="ARBA00022741"/>
    </source>
</evidence>
<dbReference type="PROSITE" id="PS50893">
    <property type="entry name" value="ABC_TRANSPORTER_2"/>
    <property type="match status" value="1"/>
</dbReference>
<comment type="similarity">
    <text evidence="1">Belongs to the ABC transporter superfamily.</text>
</comment>
<dbReference type="SUPFAM" id="SSF52540">
    <property type="entry name" value="P-loop containing nucleoside triphosphate hydrolases"/>
    <property type="match status" value="1"/>
</dbReference>
<evidence type="ECO:0000259" key="5">
    <source>
        <dbReference type="PROSITE" id="PS50893"/>
    </source>
</evidence>
<keyword evidence="4" id="KW-0067">ATP-binding</keyword>
<keyword evidence="2" id="KW-0813">Transport</keyword>
<dbReference type="PANTHER" id="PTHR43335:SF4">
    <property type="entry name" value="ABC TRANSPORTER, ATP-BINDING PROTEIN"/>
    <property type="match status" value="1"/>
</dbReference>
<proteinExistence type="inferred from homology"/>
<dbReference type="GO" id="GO:0016887">
    <property type="term" value="F:ATP hydrolysis activity"/>
    <property type="evidence" value="ECO:0007669"/>
    <property type="project" value="InterPro"/>
</dbReference>
<dbReference type="Pfam" id="PF00005">
    <property type="entry name" value="ABC_tran"/>
    <property type="match status" value="1"/>
</dbReference>
<dbReference type="AlphaFoldDB" id="A0A6J4S3Z5"/>
<keyword evidence="3" id="KW-0547">Nucleotide-binding</keyword>
<evidence type="ECO:0000256" key="2">
    <source>
        <dbReference type="ARBA" id="ARBA00022448"/>
    </source>
</evidence>
<name>A0A6J4S3Z5_9ACTN</name>
<reference evidence="6" key="1">
    <citation type="submission" date="2020-02" db="EMBL/GenBank/DDBJ databases">
        <authorList>
            <person name="Meier V. D."/>
        </authorList>
    </citation>
    <scope>NUCLEOTIDE SEQUENCE</scope>
    <source>
        <strain evidence="6">AVDCRST_MAG05</strain>
    </source>
</reference>
<protein>
    <recommendedName>
        <fullName evidence="5">ABC transporter domain-containing protein</fullName>
    </recommendedName>
</protein>
<evidence type="ECO:0000256" key="1">
    <source>
        <dbReference type="ARBA" id="ARBA00005417"/>
    </source>
</evidence>
<dbReference type="GO" id="GO:0005524">
    <property type="term" value="F:ATP binding"/>
    <property type="evidence" value="ECO:0007669"/>
    <property type="project" value="UniProtKB-KW"/>
</dbReference>
<organism evidence="6">
    <name type="scientific">uncultured Rubrobacteraceae bacterium</name>
    <dbReference type="NCBI Taxonomy" id="349277"/>
    <lineage>
        <taxon>Bacteria</taxon>
        <taxon>Bacillati</taxon>
        <taxon>Actinomycetota</taxon>
        <taxon>Rubrobacteria</taxon>
        <taxon>Rubrobacterales</taxon>
        <taxon>Rubrobacteraceae</taxon>
        <taxon>environmental samples</taxon>
    </lineage>
</organism>
<feature type="domain" description="ABC transporter" evidence="5">
    <location>
        <begin position="18"/>
        <end position="244"/>
    </location>
</feature>
<sequence length="316" mass="34664">MTDARKEWAPAPERDAAIEIEGLVVNYGRRRAVDGLSLTVPRGAVYGFLGPNGAGKTSTLKTLMGFRKPDGGSAKVLGYDVVEESLEVRARVGFASEVNSLYEGMTVPRICRLCRDLSRSWDQDLVDRYIGVFGLPGDAKIRKLSKGQKAQLQLCLALGSDPEVLILDEPTSGLDPVARRAFLKVLVGDVAAEGRTVFFSTHLLSDIEAVADTVGIIKGGRLLVSGDLDDMRESHRVFRIIYADTPPEEEVRSLHALPDVQEVEREGRGIKLRVRGDVEAVERGLRERPHPVVDVDSTGMTLEDIFVAYVEDGHDR</sequence>
<dbReference type="InterPro" id="IPR027417">
    <property type="entry name" value="P-loop_NTPase"/>
</dbReference>
<gene>
    <name evidence="6" type="ORF">AVDCRST_MAG05-1746</name>
</gene>
<dbReference type="PANTHER" id="PTHR43335">
    <property type="entry name" value="ABC TRANSPORTER, ATP-BINDING PROTEIN"/>
    <property type="match status" value="1"/>
</dbReference>
<evidence type="ECO:0000256" key="4">
    <source>
        <dbReference type="ARBA" id="ARBA00022840"/>
    </source>
</evidence>
<dbReference type="Gene3D" id="3.40.50.300">
    <property type="entry name" value="P-loop containing nucleotide triphosphate hydrolases"/>
    <property type="match status" value="1"/>
</dbReference>
<dbReference type="InterPro" id="IPR003593">
    <property type="entry name" value="AAA+_ATPase"/>
</dbReference>
<dbReference type="SMART" id="SM00382">
    <property type="entry name" value="AAA"/>
    <property type="match status" value="1"/>
</dbReference>
<dbReference type="EMBL" id="CADCVM010000191">
    <property type="protein sequence ID" value="CAA9488664.1"/>
    <property type="molecule type" value="Genomic_DNA"/>
</dbReference>
<accession>A0A6J4S3Z5</accession>
<dbReference type="InterPro" id="IPR003439">
    <property type="entry name" value="ABC_transporter-like_ATP-bd"/>
</dbReference>
<dbReference type="CDD" id="cd03230">
    <property type="entry name" value="ABC_DR_subfamily_A"/>
    <property type="match status" value="1"/>
</dbReference>
<evidence type="ECO:0000313" key="6">
    <source>
        <dbReference type="EMBL" id="CAA9488664.1"/>
    </source>
</evidence>